<evidence type="ECO:0000313" key="3">
    <source>
        <dbReference type="Proteomes" id="UP000050430"/>
    </source>
</evidence>
<feature type="transmembrane region" description="Helical" evidence="1">
    <location>
        <begin position="102"/>
        <end position="135"/>
    </location>
</feature>
<dbReference type="AlphaFoldDB" id="A0A0P6WY45"/>
<dbReference type="EMBL" id="LGCK01000011">
    <property type="protein sequence ID" value="KPL71336.1"/>
    <property type="molecule type" value="Genomic_DNA"/>
</dbReference>
<feature type="transmembrane region" description="Helical" evidence="1">
    <location>
        <begin position="62"/>
        <end position="82"/>
    </location>
</feature>
<organism evidence="2 3">
    <name type="scientific">Leptolinea tardivitalis</name>
    <dbReference type="NCBI Taxonomy" id="229920"/>
    <lineage>
        <taxon>Bacteria</taxon>
        <taxon>Bacillati</taxon>
        <taxon>Chloroflexota</taxon>
        <taxon>Anaerolineae</taxon>
        <taxon>Anaerolineales</taxon>
        <taxon>Anaerolineaceae</taxon>
        <taxon>Leptolinea</taxon>
    </lineage>
</organism>
<evidence type="ECO:0000256" key="1">
    <source>
        <dbReference type="SAM" id="Phobius"/>
    </source>
</evidence>
<gene>
    <name evidence="2" type="ORF">ADM99_11600</name>
</gene>
<keyword evidence="3" id="KW-1185">Reference proteome</keyword>
<dbReference type="STRING" id="229920.ADM99_11600"/>
<accession>A0A0P6WY45</accession>
<reference evidence="2 3" key="1">
    <citation type="submission" date="2015-07" db="EMBL/GenBank/DDBJ databases">
        <title>Genome sequence of Leptolinea tardivitalis DSM 16556.</title>
        <authorList>
            <person name="Hemp J."/>
            <person name="Ward L.M."/>
            <person name="Pace L.A."/>
            <person name="Fischer W.W."/>
        </authorList>
    </citation>
    <scope>NUCLEOTIDE SEQUENCE [LARGE SCALE GENOMIC DNA]</scope>
    <source>
        <strain evidence="2 3">YMTK-2</strain>
    </source>
</reference>
<name>A0A0P6WY45_9CHLR</name>
<dbReference type="Proteomes" id="UP000050430">
    <property type="component" value="Unassembled WGS sequence"/>
</dbReference>
<keyword evidence="1" id="KW-0472">Membrane</keyword>
<feature type="transmembrane region" description="Helical" evidence="1">
    <location>
        <begin position="147"/>
        <end position="173"/>
    </location>
</feature>
<sequence>MKMIQFKNLFLYEFKMSIRRSGLWISFGIVCAFFLLGLNTTSGEGLMDIFSGRDMLLEAAETVFTLHMFTPVLAGILASDRLQRDFRYNLRELQSSSPVNTWVYLLAKFLGVWSSVFIAGLTCTLVHGIVSIIVMKQPAMFLLAETAVYIVMIAPAYAFVIAFSLGCPIIMPLRVYQILFTGYWPWGNLITGKLVPSISDTLLNASGMFALQGFFHSNRSPVGAAPHSSMEAWLNLIVIHVCIISALVTTERSLHWQQKRM</sequence>
<proteinExistence type="predicted"/>
<keyword evidence="1" id="KW-1133">Transmembrane helix</keyword>
<protein>
    <recommendedName>
        <fullName evidence="4">ABC-2 type transporter domain-containing protein</fullName>
    </recommendedName>
</protein>
<evidence type="ECO:0000313" key="2">
    <source>
        <dbReference type="EMBL" id="KPL71336.1"/>
    </source>
</evidence>
<evidence type="ECO:0008006" key="4">
    <source>
        <dbReference type="Google" id="ProtNLM"/>
    </source>
</evidence>
<comment type="caution">
    <text evidence="2">The sequence shown here is derived from an EMBL/GenBank/DDBJ whole genome shotgun (WGS) entry which is preliminary data.</text>
</comment>
<keyword evidence="1" id="KW-0812">Transmembrane</keyword>
<feature type="transmembrane region" description="Helical" evidence="1">
    <location>
        <begin position="21"/>
        <end position="42"/>
    </location>
</feature>